<evidence type="ECO:0000256" key="4">
    <source>
        <dbReference type="ARBA" id="ARBA00022741"/>
    </source>
</evidence>
<dbReference type="AlphaFoldDB" id="A0A968GI51"/>
<name>A0A968GI51_9SPIO</name>
<dbReference type="InterPro" id="IPR001114">
    <property type="entry name" value="Adenylosuccinate_synthetase"/>
</dbReference>
<dbReference type="RefSeq" id="WP_167704018.1">
    <property type="nucleotide sequence ID" value="NZ_CP118168.1"/>
</dbReference>
<evidence type="ECO:0000256" key="9">
    <source>
        <dbReference type="PROSITE-ProRule" id="PRU10134"/>
    </source>
</evidence>
<feature type="binding site" description="in other chain" evidence="8">
    <location>
        <position position="238"/>
    </location>
    <ligand>
        <name>IMP</name>
        <dbReference type="ChEBI" id="CHEBI:58053"/>
        <note>ligand shared between dimeric partners</note>
    </ligand>
</feature>
<comment type="catalytic activity">
    <reaction evidence="8 10">
        <text>IMP + L-aspartate + GTP = N(6)-(1,2-dicarboxyethyl)-AMP + GDP + phosphate + 2 H(+)</text>
        <dbReference type="Rhea" id="RHEA:15753"/>
        <dbReference type="ChEBI" id="CHEBI:15378"/>
        <dbReference type="ChEBI" id="CHEBI:29991"/>
        <dbReference type="ChEBI" id="CHEBI:37565"/>
        <dbReference type="ChEBI" id="CHEBI:43474"/>
        <dbReference type="ChEBI" id="CHEBI:57567"/>
        <dbReference type="ChEBI" id="CHEBI:58053"/>
        <dbReference type="ChEBI" id="CHEBI:58189"/>
        <dbReference type="EC" id="6.3.4.4"/>
    </reaction>
</comment>
<feature type="binding site" evidence="8">
    <location>
        <begin position="410"/>
        <end position="412"/>
    </location>
    <ligand>
        <name>GTP</name>
        <dbReference type="ChEBI" id="CHEBI:37565"/>
    </ligand>
</feature>
<keyword evidence="7 8" id="KW-0342">GTP-binding</keyword>
<feature type="binding site" evidence="8">
    <location>
        <position position="142"/>
    </location>
    <ligand>
        <name>IMP</name>
        <dbReference type="ChEBI" id="CHEBI:58053"/>
        <note>ligand shared between dimeric partners</note>
    </ligand>
</feature>
<dbReference type="EMBL" id="JAATLK010000001">
    <property type="protein sequence ID" value="NIZ47556.1"/>
    <property type="molecule type" value="Genomic_DNA"/>
</dbReference>
<organism evidence="11 12">
    <name type="scientific">Entomospira nematocerorum</name>
    <dbReference type="NCBI Taxonomy" id="2719987"/>
    <lineage>
        <taxon>Bacteria</taxon>
        <taxon>Pseudomonadati</taxon>
        <taxon>Spirochaetota</taxon>
        <taxon>Spirochaetia</taxon>
        <taxon>Spirochaetales</taxon>
        <taxon>Spirochaetaceae</taxon>
        <taxon>Entomospira</taxon>
    </lineage>
</organism>
<dbReference type="Gene3D" id="3.40.440.10">
    <property type="entry name" value="Adenylosuccinate Synthetase, subunit A, domain 1"/>
    <property type="match status" value="1"/>
</dbReference>
<evidence type="ECO:0000256" key="8">
    <source>
        <dbReference type="HAMAP-Rule" id="MF_00011"/>
    </source>
</evidence>
<dbReference type="PROSITE" id="PS01266">
    <property type="entry name" value="ADENYLOSUCCIN_SYN_1"/>
    <property type="match status" value="1"/>
</dbReference>
<dbReference type="GO" id="GO:0004019">
    <property type="term" value="F:adenylosuccinate synthase activity"/>
    <property type="evidence" value="ECO:0007669"/>
    <property type="project" value="UniProtKB-UniRule"/>
</dbReference>
<dbReference type="Gene3D" id="3.90.170.10">
    <property type="entry name" value="Adenylosuccinate Synthetase, subunit A, domain 3"/>
    <property type="match status" value="1"/>
</dbReference>
<dbReference type="GO" id="GO:0046040">
    <property type="term" value="P:IMP metabolic process"/>
    <property type="evidence" value="ECO:0007669"/>
    <property type="project" value="TreeGrafter"/>
</dbReference>
<feature type="binding site" description="in other chain" evidence="8">
    <location>
        <position position="302"/>
    </location>
    <ligand>
        <name>IMP</name>
        <dbReference type="ChEBI" id="CHEBI:58053"/>
        <note>ligand shared between dimeric partners</note>
    </ligand>
</feature>
<dbReference type="GO" id="GO:0044208">
    <property type="term" value="P:'de novo' AMP biosynthetic process"/>
    <property type="evidence" value="ECO:0007669"/>
    <property type="project" value="UniProtKB-UniRule"/>
</dbReference>
<dbReference type="HAMAP" id="MF_00011">
    <property type="entry name" value="Adenylosucc_synth"/>
    <property type="match status" value="1"/>
</dbReference>
<comment type="cofactor">
    <cofactor evidence="8">
        <name>Mg(2+)</name>
        <dbReference type="ChEBI" id="CHEBI:18420"/>
    </cofactor>
    <text evidence="8">Binds 1 Mg(2+) ion per subunit.</text>
</comment>
<dbReference type="CDD" id="cd03108">
    <property type="entry name" value="AdSS"/>
    <property type="match status" value="1"/>
</dbReference>
<dbReference type="GO" id="GO:0005737">
    <property type="term" value="C:cytoplasm"/>
    <property type="evidence" value="ECO:0007669"/>
    <property type="project" value="UniProtKB-SubCell"/>
</dbReference>
<feature type="binding site" description="in other chain" evidence="8">
    <location>
        <position position="128"/>
    </location>
    <ligand>
        <name>IMP</name>
        <dbReference type="ChEBI" id="CHEBI:58053"/>
        <note>ligand shared between dimeric partners</note>
    </ligand>
</feature>
<evidence type="ECO:0000256" key="1">
    <source>
        <dbReference type="ARBA" id="ARBA00011738"/>
    </source>
</evidence>
<feature type="binding site" evidence="8">
    <location>
        <begin position="40"/>
        <end position="42"/>
    </location>
    <ligand>
        <name>GTP</name>
        <dbReference type="ChEBI" id="CHEBI:37565"/>
    </ligand>
</feature>
<gene>
    <name evidence="8" type="primary">purA</name>
    <name evidence="11" type="ORF">HCT46_06495</name>
</gene>
<feature type="binding site" evidence="8">
    <location>
        <begin position="298"/>
        <end position="304"/>
    </location>
    <ligand>
        <name>substrate</name>
    </ligand>
</feature>
<dbReference type="GO" id="GO:0000287">
    <property type="term" value="F:magnesium ion binding"/>
    <property type="evidence" value="ECO:0007669"/>
    <property type="project" value="UniProtKB-UniRule"/>
</dbReference>
<feature type="binding site" evidence="8">
    <location>
        <begin position="330"/>
        <end position="332"/>
    </location>
    <ligand>
        <name>GTP</name>
        <dbReference type="ChEBI" id="CHEBI:37565"/>
    </ligand>
</feature>
<dbReference type="SMART" id="SM00788">
    <property type="entry name" value="Adenylsucc_synt"/>
    <property type="match status" value="1"/>
</dbReference>
<feature type="binding site" evidence="8">
    <location>
        <begin position="12"/>
        <end position="18"/>
    </location>
    <ligand>
        <name>GTP</name>
        <dbReference type="ChEBI" id="CHEBI:37565"/>
    </ligand>
</feature>
<feature type="binding site" description="in other chain" evidence="8">
    <location>
        <begin position="13"/>
        <end position="16"/>
    </location>
    <ligand>
        <name>IMP</name>
        <dbReference type="ChEBI" id="CHEBI:58053"/>
        <note>ligand shared between dimeric partners</note>
    </ligand>
</feature>
<feature type="active site" description="Proton acceptor" evidence="8">
    <location>
        <position position="13"/>
    </location>
</feature>
<feature type="binding site" description="in other chain" evidence="8">
    <location>
        <position position="223"/>
    </location>
    <ligand>
        <name>IMP</name>
        <dbReference type="ChEBI" id="CHEBI:58053"/>
        <note>ligand shared between dimeric partners</note>
    </ligand>
</feature>
<dbReference type="PANTHER" id="PTHR11846">
    <property type="entry name" value="ADENYLOSUCCINATE SYNTHETASE"/>
    <property type="match status" value="1"/>
</dbReference>
<comment type="subunit">
    <text evidence="1 8">Homodimer.</text>
</comment>
<keyword evidence="6 8" id="KW-0460">Magnesium</keyword>
<dbReference type="NCBIfam" id="NF002223">
    <property type="entry name" value="PRK01117.1"/>
    <property type="match status" value="1"/>
</dbReference>
<feature type="active site" description="Proton donor" evidence="8">
    <location>
        <position position="41"/>
    </location>
</feature>
<comment type="similarity">
    <text evidence="8 10">Belongs to the adenylosuccinate synthetase family.</text>
</comment>
<proteinExistence type="inferred from homology"/>
<dbReference type="FunFam" id="1.10.300.10:FF:000001">
    <property type="entry name" value="Adenylosuccinate synthetase"/>
    <property type="match status" value="1"/>
</dbReference>
<dbReference type="InterPro" id="IPR042110">
    <property type="entry name" value="Adenylosuccinate_synth_dom2"/>
</dbReference>
<dbReference type="EC" id="6.3.4.4" evidence="8 10"/>
<reference evidence="11" key="1">
    <citation type="submission" date="2020-03" db="EMBL/GenBank/DDBJ databases">
        <title>Spirochaetal bacteria isolated from arthropods constitute a novel genus Entomospira genus novum within the order Spirochaetales.</title>
        <authorList>
            <person name="Grana-Miraglia L."/>
            <person name="Sikutova S."/>
            <person name="Fingerle V."/>
            <person name="Sing A."/>
            <person name="Castillo-Ramirez S."/>
            <person name="Margos G."/>
            <person name="Rudolf I."/>
        </authorList>
    </citation>
    <scope>NUCLEOTIDE SEQUENCE</scope>
    <source>
        <strain evidence="11">BR208</strain>
    </source>
</reference>
<dbReference type="InterPro" id="IPR027417">
    <property type="entry name" value="P-loop_NTPase"/>
</dbReference>
<keyword evidence="3 8" id="KW-0479">Metal-binding</keyword>
<keyword evidence="2 8" id="KW-0436">Ligase</keyword>
<evidence type="ECO:0000256" key="7">
    <source>
        <dbReference type="ARBA" id="ARBA00023134"/>
    </source>
</evidence>
<accession>A0A968GI51</accession>
<feature type="active site" evidence="9">
    <location>
        <position position="139"/>
    </location>
</feature>
<comment type="subcellular location">
    <subcellularLocation>
        <location evidence="8">Cytoplasm</location>
    </subcellularLocation>
</comment>
<feature type="binding site" evidence="8">
    <location>
        <position position="40"/>
    </location>
    <ligand>
        <name>Mg(2+)</name>
        <dbReference type="ChEBI" id="CHEBI:18420"/>
    </ligand>
</feature>
<dbReference type="Gene3D" id="1.10.300.10">
    <property type="entry name" value="Adenylosuccinate Synthetase, subunit A, domain 2"/>
    <property type="match status" value="1"/>
</dbReference>
<dbReference type="InterPro" id="IPR042111">
    <property type="entry name" value="Adenylosuccinate_synth_dom3"/>
</dbReference>
<comment type="pathway">
    <text evidence="8 10">Purine metabolism; AMP biosynthesis via de novo pathway; AMP from IMP: step 1/2.</text>
</comment>
<dbReference type="PROSITE" id="PS00513">
    <property type="entry name" value="ADENYLOSUCCIN_SYN_2"/>
    <property type="match status" value="1"/>
</dbReference>
<keyword evidence="12" id="KW-1185">Reference proteome</keyword>
<evidence type="ECO:0000256" key="10">
    <source>
        <dbReference type="RuleBase" id="RU000520"/>
    </source>
</evidence>
<evidence type="ECO:0000313" key="11">
    <source>
        <dbReference type="EMBL" id="NIZ47556.1"/>
    </source>
</evidence>
<evidence type="ECO:0000256" key="2">
    <source>
        <dbReference type="ARBA" id="ARBA00022598"/>
    </source>
</evidence>
<keyword evidence="4 8" id="KW-0547">Nucleotide-binding</keyword>
<feature type="binding site" evidence="8">
    <location>
        <position position="13"/>
    </location>
    <ligand>
        <name>Mg(2+)</name>
        <dbReference type="ChEBI" id="CHEBI:18420"/>
    </ligand>
</feature>
<sequence length="421" mass="46589">MSATVVCGMQWGDEGKGKIIDFLAPQSEVVVRYQGGNNAGHTVVVNGNKYVLHLLPSGVLNPQATCILAPGVLIDPKVLLSELQALEDRGLSTNHVFISERCHLILPYHIALDTLKENALGEDKIGTTKRGIGPAYMDKYERTGIRAVDLLDFTVLEEKIRANIAIKNAIITSIYKEEPLNADIIVEDYKAYATLLAPRIMDTTEFLHNQLEGQKKVLFEGAQAVMLDIDHGHYPFVTSSSPTTGAASVGAGISPHWLTQRIGVFKAYSTRVGSGPFPSELLNETGDLIRKLGNEFGSTTGRPRRCGWLDLVVLRYATQINGFTELAMMKADVLNELDEIHICTAYEHNNKTYHSIPANINQPMKPVYKTFKGWKADTQGIQKYADLPDALKAYISFIEDFLKVPIKTISLGPQRHETIQR</sequence>
<dbReference type="InterPro" id="IPR042109">
    <property type="entry name" value="Adenylosuccinate_synth_dom1"/>
</dbReference>
<comment type="function">
    <text evidence="8">Plays an important role in the de novo pathway of purine nucleotide biosynthesis. Catalyzes the first committed step in the biosynthesis of AMP from IMP.</text>
</comment>
<evidence type="ECO:0000313" key="12">
    <source>
        <dbReference type="Proteomes" id="UP000752013"/>
    </source>
</evidence>
<evidence type="ECO:0000256" key="3">
    <source>
        <dbReference type="ARBA" id="ARBA00022723"/>
    </source>
</evidence>
<dbReference type="SUPFAM" id="SSF52540">
    <property type="entry name" value="P-loop containing nucleoside triphosphate hydrolases"/>
    <property type="match status" value="1"/>
</dbReference>
<comment type="caution">
    <text evidence="11">The sequence shown here is derived from an EMBL/GenBank/DDBJ whole genome shotgun (WGS) entry which is preliminary data.</text>
</comment>
<feature type="binding site" description="in other chain" evidence="8">
    <location>
        <begin position="38"/>
        <end position="41"/>
    </location>
    <ligand>
        <name>IMP</name>
        <dbReference type="ChEBI" id="CHEBI:58053"/>
        <note>ligand shared between dimeric partners</note>
    </ligand>
</feature>
<dbReference type="Proteomes" id="UP000752013">
    <property type="component" value="Unassembled WGS sequence"/>
</dbReference>
<dbReference type="PANTHER" id="PTHR11846:SF0">
    <property type="entry name" value="ADENYLOSUCCINATE SYNTHETASE"/>
    <property type="match status" value="1"/>
</dbReference>
<dbReference type="InterPro" id="IPR018220">
    <property type="entry name" value="Adenylosuccin_syn_GTP-bd"/>
</dbReference>
<dbReference type="NCBIfam" id="TIGR00184">
    <property type="entry name" value="purA"/>
    <property type="match status" value="1"/>
</dbReference>
<protein>
    <recommendedName>
        <fullName evidence="8 10">Adenylosuccinate synthetase</fullName>
        <shortName evidence="8">AMPSase</shortName>
        <shortName evidence="8">AdSS</shortName>
        <ecNumber evidence="8 10">6.3.4.4</ecNumber>
    </recommendedName>
    <alternativeName>
        <fullName evidence="8">IMP--aspartate ligase</fullName>
    </alternativeName>
</protein>
<evidence type="ECO:0000256" key="6">
    <source>
        <dbReference type="ARBA" id="ARBA00022842"/>
    </source>
</evidence>
<feature type="binding site" evidence="8">
    <location>
        <position position="304"/>
    </location>
    <ligand>
        <name>GTP</name>
        <dbReference type="ChEBI" id="CHEBI:37565"/>
    </ligand>
</feature>
<dbReference type="InterPro" id="IPR033128">
    <property type="entry name" value="Adenylosuccin_syn_Lys_AS"/>
</dbReference>
<dbReference type="FunFam" id="3.90.170.10:FF:000001">
    <property type="entry name" value="Adenylosuccinate synthetase"/>
    <property type="match status" value="1"/>
</dbReference>
<evidence type="ECO:0000256" key="5">
    <source>
        <dbReference type="ARBA" id="ARBA00022755"/>
    </source>
</evidence>
<dbReference type="GO" id="GO:0005525">
    <property type="term" value="F:GTP binding"/>
    <property type="evidence" value="ECO:0007669"/>
    <property type="project" value="UniProtKB-UniRule"/>
</dbReference>
<keyword evidence="8" id="KW-0963">Cytoplasm</keyword>
<keyword evidence="5 8" id="KW-0658">Purine biosynthesis</keyword>
<dbReference type="Pfam" id="PF00709">
    <property type="entry name" value="Adenylsucc_synt"/>
    <property type="match status" value="1"/>
</dbReference>